<reference evidence="2" key="1">
    <citation type="submission" date="2020-10" db="EMBL/GenBank/DDBJ databases">
        <authorList>
            <person name="Castelo-Branco R."/>
            <person name="Eusebio N."/>
            <person name="Adriana R."/>
            <person name="Vieira A."/>
            <person name="Brugerolle De Fraissinette N."/>
            <person name="Rezende De Castro R."/>
            <person name="Schneider M.P."/>
            <person name="Vasconcelos V."/>
            <person name="Leao P.N."/>
        </authorList>
    </citation>
    <scope>NUCLEOTIDE SEQUENCE</scope>
    <source>
        <strain evidence="2">LEGE 07157</strain>
    </source>
</reference>
<feature type="compositionally biased region" description="Polar residues" evidence="1">
    <location>
        <begin position="64"/>
        <end position="75"/>
    </location>
</feature>
<feature type="region of interest" description="Disordered" evidence="1">
    <location>
        <begin position="50"/>
        <end position="75"/>
    </location>
</feature>
<keyword evidence="3" id="KW-1185">Reference proteome</keyword>
<accession>A0A8J7E1I9</accession>
<evidence type="ECO:0000256" key="1">
    <source>
        <dbReference type="SAM" id="MobiDB-lite"/>
    </source>
</evidence>
<dbReference type="Proteomes" id="UP000654482">
    <property type="component" value="Unassembled WGS sequence"/>
</dbReference>
<dbReference type="EMBL" id="JADEWZ010000030">
    <property type="protein sequence ID" value="MBE9117761.1"/>
    <property type="molecule type" value="Genomic_DNA"/>
</dbReference>
<protein>
    <submittedName>
        <fullName evidence="2">Uncharacterized protein</fullName>
    </submittedName>
</protein>
<name>A0A8J7E1I9_9CYAN</name>
<organism evidence="2 3">
    <name type="scientific">Lusitaniella coriacea LEGE 07157</name>
    <dbReference type="NCBI Taxonomy" id="945747"/>
    <lineage>
        <taxon>Bacteria</taxon>
        <taxon>Bacillati</taxon>
        <taxon>Cyanobacteriota</taxon>
        <taxon>Cyanophyceae</taxon>
        <taxon>Spirulinales</taxon>
        <taxon>Lusitaniellaceae</taxon>
        <taxon>Lusitaniella</taxon>
    </lineage>
</organism>
<sequence length="75" mass="7967">MKVTKYSVLIKNTLVIFAGLPLLSLGMVRAVDADATATALQRQDSALLESVRANREYTPPDNGSPDSTDGSGTRT</sequence>
<comment type="caution">
    <text evidence="2">The sequence shown here is derived from an EMBL/GenBank/DDBJ whole genome shotgun (WGS) entry which is preliminary data.</text>
</comment>
<proteinExistence type="predicted"/>
<gene>
    <name evidence="2" type="ORF">IQ249_17830</name>
</gene>
<evidence type="ECO:0000313" key="2">
    <source>
        <dbReference type="EMBL" id="MBE9117761.1"/>
    </source>
</evidence>
<dbReference type="AlphaFoldDB" id="A0A8J7E1I9"/>
<evidence type="ECO:0000313" key="3">
    <source>
        <dbReference type="Proteomes" id="UP000654482"/>
    </source>
</evidence>